<name>A0ABS6TE05_9ENTE</name>
<reference evidence="4 5" key="1">
    <citation type="submission" date="2021-06" db="EMBL/GenBank/DDBJ databases">
        <title>Enterococcus alishanensis sp. nov., a novel lactic acid bacterium isolated from fresh coffee beans.</title>
        <authorList>
            <person name="Chen Y.-S."/>
        </authorList>
    </citation>
    <scope>NUCLEOTIDE SEQUENCE [LARGE SCALE GENOMIC DNA]</scope>
    <source>
        <strain evidence="4 5">ALS3</strain>
    </source>
</reference>
<comment type="caution">
    <text evidence="4">The sequence shown here is derived from an EMBL/GenBank/DDBJ whole genome shotgun (WGS) entry which is preliminary data.</text>
</comment>
<feature type="chain" id="PRO_5046504242" evidence="2">
    <location>
        <begin position="27"/>
        <end position="261"/>
    </location>
</feature>
<evidence type="ECO:0000256" key="2">
    <source>
        <dbReference type="SAM" id="SignalP"/>
    </source>
</evidence>
<organism evidence="4 5">
    <name type="scientific">Enterococcus alishanensis</name>
    <dbReference type="NCBI Taxonomy" id="1303817"/>
    <lineage>
        <taxon>Bacteria</taxon>
        <taxon>Bacillati</taxon>
        <taxon>Bacillota</taxon>
        <taxon>Bacilli</taxon>
        <taxon>Lactobacillales</taxon>
        <taxon>Enterococcaceae</taxon>
        <taxon>Enterococcus</taxon>
    </lineage>
</organism>
<feature type="region of interest" description="Disordered" evidence="1">
    <location>
        <begin position="39"/>
        <end position="79"/>
    </location>
</feature>
<keyword evidence="5" id="KW-1185">Reference proteome</keyword>
<dbReference type="Pfam" id="PF13731">
    <property type="entry name" value="WxL"/>
    <property type="match status" value="1"/>
</dbReference>
<evidence type="ECO:0000313" key="5">
    <source>
        <dbReference type="Proteomes" id="UP000774130"/>
    </source>
</evidence>
<protein>
    <submittedName>
        <fullName evidence="4">WxL domain-containing protein</fullName>
    </submittedName>
</protein>
<gene>
    <name evidence="4" type="ORF">KUA55_10635</name>
</gene>
<keyword evidence="2" id="KW-0732">Signal</keyword>
<dbReference type="Proteomes" id="UP000774130">
    <property type="component" value="Unassembled WGS sequence"/>
</dbReference>
<dbReference type="InterPro" id="IPR027994">
    <property type="entry name" value="WxL_dom"/>
</dbReference>
<dbReference type="EMBL" id="JAHUZB010000004">
    <property type="protein sequence ID" value="MBV7391138.1"/>
    <property type="molecule type" value="Genomic_DNA"/>
</dbReference>
<evidence type="ECO:0000259" key="3">
    <source>
        <dbReference type="Pfam" id="PF13731"/>
    </source>
</evidence>
<proteinExistence type="predicted"/>
<sequence length="261" mass="27956">MRKSSWLFTFVIGVMSFFSLTSTTYGAESTANTAKGVVEFVPNSDPTNPVDPENPDPNKPVQPIDPTNPGGKPNEGTAGPLSIDYASSFDFGKNKISNQDQIYYANAQRYSDGHSDTANYVQVTDNRGNNAGWQLTVKQTNQLTATSPTLNKILTGAQITIEESHVASVAKSKAPVAAAKITLNPSGSESMVMSAKVESGSGTWVDYWGKVEKTTVSNENNQKEAVNITKAVSLSVPGITPKDAVKYQTNLIWTLSDTPAN</sequence>
<accession>A0ABS6TE05</accession>
<feature type="signal peptide" evidence="2">
    <location>
        <begin position="1"/>
        <end position="26"/>
    </location>
</feature>
<evidence type="ECO:0000256" key="1">
    <source>
        <dbReference type="SAM" id="MobiDB-lite"/>
    </source>
</evidence>
<evidence type="ECO:0000313" key="4">
    <source>
        <dbReference type="EMBL" id="MBV7391138.1"/>
    </source>
</evidence>
<feature type="domain" description="WxL" evidence="3">
    <location>
        <begin position="29"/>
        <end position="259"/>
    </location>
</feature>